<dbReference type="RefSeq" id="WP_036548043.1">
    <property type="nucleotide sequence ID" value="NZ_JMSZ01000032.1"/>
</dbReference>
<dbReference type="PANTHER" id="PTHR43214">
    <property type="entry name" value="TWO-COMPONENT RESPONSE REGULATOR"/>
    <property type="match status" value="1"/>
</dbReference>
<feature type="domain" description="HTH luxR-type" evidence="2">
    <location>
        <begin position="135"/>
        <end position="199"/>
    </location>
</feature>
<name>A0A063Y368_9GAMM</name>
<evidence type="ECO:0000256" key="1">
    <source>
        <dbReference type="ARBA" id="ARBA00023125"/>
    </source>
</evidence>
<dbReference type="PROSITE" id="PS50043">
    <property type="entry name" value="HTH_LUXR_2"/>
    <property type="match status" value="1"/>
</dbReference>
<protein>
    <submittedName>
        <fullName evidence="3">Putative two-component system response regulator</fullName>
    </submittedName>
</protein>
<comment type="caution">
    <text evidence="3">The sequence shown here is derived from an EMBL/GenBank/DDBJ whole genome shotgun (WGS) entry which is preliminary data.</text>
</comment>
<dbReference type="EMBL" id="JMSZ01000032">
    <property type="protein sequence ID" value="KDE39216.1"/>
    <property type="molecule type" value="Genomic_DNA"/>
</dbReference>
<dbReference type="SUPFAM" id="SSF46894">
    <property type="entry name" value="C-terminal effector domain of the bipartite response regulators"/>
    <property type="match status" value="1"/>
</dbReference>
<dbReference type="GO" id="GO:0006355">
    <property type="term" value="P:regulation of DNA-templated transcription"/>
    <property type="evidence" value="ECO:0007669"/>
    <property type="project" value="InterPro"/>
</dbReference>
<dbReference type="AlphaFoldDB" id="A0A063Y368"/>
<evidence type="ECO:0000313" key="4">
    <source>
        <dbReference type="Proteomes" id="UP000027318"/>
    </source>
</evidence>
<dbReference type="PROSITE" id="PS00622">
    <property type="entry name" value="HTH_LUXR_1"/>
    <property type="match status" value="1"/>
</dbReference>
<keyword evidence="4" id="KW-1185">Reference proteome</keyword>
<dbReference type="PANTHER" id="PTHR43214:SF43">
    <property type="entry name" value="TWO-COMPONENT RESPONSE REGULATOR"/>
    <property type="match status" value="1"/>
</dbReference>
<dbReference type="Proteomes" id="UP000027318">
    <property type="component" value="Unassembled WGS sequence"/>
</dbReference>
<accession>A0A063Y368</accession>
<dbReference type="PRINTS" id="PR00038">
    <property type="entry name" value="HTHLUXR"/>
</dbReference>
<keyword evidence="1" id="KW-0238">DNA-binding</keyword>
<dbReference type="Pfam" id="PF00196">
    <property type="entry name" value="GerE"/>
    <property type="match status" value="1"/>
</dbReference>
<dbReference type="InterPro" id="IPR039420">
    <property type="entry name" value="WalR-like"/>
</dbReference>
<dbReference type="InterPro" id="IPR000792">
    <property type="entry name" value="Tscrpt_reg_LuxR_C"/>
</dbReference>
<proteinExistence type="predicted"/>
<dbReference type="CDD" id="cd06170">
    <property type="entry name" value="LuxR_C_like"/>
    <property type="match status" value="1"/>
</dbReference>
<reference evidence="3 4" key="1">
    <citation type="journal article" date="2005" name="Int. J. Syst. Evol. Microbiol.">
        <title>Nitrincola lacisaponensis gen. nov., sp. nov., a novel alkaliphilic bacterium isolated from an alkaline, saline lake.</title>
        <authorList>
            <person name="Dimitriu P.A."/>
            <person name="Shukla S.K."/>
            <person name="Conradt J."/>
            <person name="Marquez M.C."/>
            <person name="Ventosa A."/>
            <person name="Maglia A."/>
            <person name="Peyton B.M."/>
            <person name="Pinkart H.C."/>
            <person name="Mormile M.R."/>
        </authorList>
    </citation>
    <scope>NUCLEOTIDE SEQUENCE [LARGE SCALE GENOMIC DNA]</scope>
    <source>
        <strain evidence="3 4">4CA</strain>
    </source>
</reference>
<dbReference type="Gene3D" id="3.40.50.2300">
    <property type="match status" value="1"/>
</dbReference>
<gene>
    <name evidence="3" type="ORF">ADINL_2345</name>
</gene>
<evidence type="ECO:0000259" key="2">
    <source>
        <dbReference type="PROSITE" id="PS50043"/>
    </source>
</evidence>
<dbReference type="InterPro" id="IPR016032">
    <property type="entry name" value="Sig_transdc_resp-reg_C-effctor"/>
</dbReference>
<organism evidence="3 4">
    <name type="scientific">Nitrincola lacisaponensis</name>
    <dbReference type="NCBI Taxonomy" id="267850"/>
    <lineage>
        <taxon>Bacteria</taxon>
        <taxon>Pseudomonadati</taxon>
        <taxon>Pseudomonadota</taxon>
        <taxon>Gammaproteobacteria</taxon>
        <taxon>Oceanospirillales</taxon>
        <taxon>Oceanospirillaceae</taxon>
        <taxon>Nitrincola</taxon>
    </lineage>
</organism>
<dbReference type="SMART" id="SM00421">
    <property type="entry name" value="HTH_LUXR"/>
    <property type="match status" value="1"/>
</dbReference>
<sequence>MTQKHLFLTEESFSSPRWTAAFPEAAIHAGVSLPPMADTQTLVWILSASRNWLDLVSFYAQGGCKVIVLTRLENTDELRDALEAGARGYTEALANVATLQQVAQSVSQGAMWLPAPLLTRMVGIFSQVLKQQQSSDVDLSLLTEREREVTDAVMTGASNKEIARKLDITERTVKAHLSAIFQKLGVRDRMHLMLVVRGH</sequence>
<evidence type="ECO:0000313" key="3">
    <source>
        <dbReference type="EMBL" id="KDE39216.1"/>
    </source>
</evidence>
<dbReference type="GO" id="GO:0003677">
    <property type="term" value="F:DNA binding"/>
    <property type="evidence" value="ECO:0007669"/>
    <property type="project" value="UniProtKB-KW"/>
</dbReference>
<dbReference type="STRING" id="267850.ADINL_2345"/>